<organism evidence="1 2">
    <name type="scientific">Vandammella animalimorsus</name>
    <dbReference type="NCBI Taxonomy" id="2029117"/>
    <lineage>
        <taxon>Bacteria</taxon>
        <taxon>Pseudomonadati</taxon>
        <taxon>Pseudomonadota</taxon>
        <taxon>Betaproteobacteria</taxon>
        <taxon>Burkholderiales</taxon>
        <taxon>Comamonadaceae</taxon>
        <taxon>Vandammella</taxon>
    </lineage>
</organism>
<proteinExistence type="predicted"/>
<evidence type="ECO:0000313" key="2">
    <source>
        <dbReference type="Proteomes" id="UP000275180"/>
    </source>
</evidence>
<evidence type="ECO:0000313" key="1">
    <source>
        <dbReference type="EMBL" id="RMX18861.1"/>
    </source>
</evidence>
<dbReference type="OrthoDB" id="8812168at2"/>
<reference evidence="1 2" key="1">
    <citation type="submission" date="2018-10" db="EMBL/GenBank/DDBJ databases">
        <title>Comamonadaceae CDC group NO-1 genome sequencing and assembly.</title>
        <authorList>
            <person name="Bernier A.-M."/>
            <person name="Bernard K."/>
        </authorList>
    </citation>
    <scope>NUCLEOTIDE SEQUENCE [LARGE SCALE GENOMIC DNA]</scope>
    <source>
        <strain evidence="1 2">NML180582</strain>
    </source>
</reference>
<protein>
    <submittedName>
        <fullName evidence="1">Uncharacterized protein</fullName>
    </submittedName>
</protein>
<dbReference type="EMBL" id="RDQJ01000001">
    <property type="protein sequence ID" value="RMX18861.1"/>
    <property type="molecule type" value="Genomic_DNA"/>
</dbReference>
<gene>
    <name evidence="1" type="ORF">EBQ34_00420</name>
</gene>
<accession>A0A3M6RVM5</accession>
<comment type="caution">
    <text evidence="1">The sequence shown here is derived from an EMBL/GenBank/DDBJ whole genome shotgun (WGS) entry which is preliminary data.</text>
</comment>
<name>A0A3M6RVM5_9BURK</name>
<dbReference type="RefSeq" id="WP_122243717.1">
    <property type="nucleotide sequence ID" value="NZ_RDQJ01000001.1"/>
</dbReference>
<dbReference type="AlphaFoldDB" id="A0A3M6RVM5"/>
<dbReference type="Proteomes" id="UP000275180">
    <property type="component" value="Unassembled WGS sequence"/>
</dbReference>
<sequence>MSPDNWMAAEPLLIARLRATLAPQVHVLSAADLAAVADGDQPTPAVHVLYLGYQVADSRTGALAAVDQQWLTVIHTRNVADIEQGFHARQQAGPLAAQVMDALYRHRLKDAQGQPIGTSPLRLAPAPAAGYRDGDFYLPLGWICPVIFGSDTCPS</sequence>
<dbReference type="Pfam" id="PF23840">
    <property type="entry name" value="Phage_tail_terminator"/>
    <property type="match status" value="1"/>
</dbReference>
<dbReference type="InterPro" id="IPR056912">
    <property type="entry name" value="Phage_JBD30_tail_term-like"/>
</dbReference>